<evidence type="ECO:0000256" key="10">
    <source>
        <dbReference type="ARBA" id="ARBA00023004"/>
    </source>
</evidence>
<name>A0AAW5F5B6_CLOSY</name>
<gene>
    <name evidence="17" type="primary">addB</name>
    <name evidence="17" type="ORF">K5I21_11285</name>
    <name evidence="18" type="ORF">PM006_17940</name>
</gene>
<keyword evidence="5" id="KW-0227">DNA damage</keyword>
<dbReference type="InterPro" id="IPR011604">
    <property type="entry name" value="PDDEXK-like_dom_sf"/>
</dbReference>
<dbReference type="Gene3D" id="3.90.320.10">
    <property type="match status" value="1"/>
</dbReference>
<evidence type="ECO:0000259" key="16">
    <source>
        <dbReference type="Pfam" id="PF21445"/>
    </source>
</evidence>
<evidence type="ECO:0000256" key="3">
    <source>
        <dbReference type="ARBA" id="ARBA00022723"/>
    </source>
</evidence>
<dbReference type="Gene3D" id="3.40.50.300">
    <property type="entry name" value="P-loop containing nucleotide triphosphate hydrolases"/>
    <property type="match status" value="3"/>
</dbReference>
<evidence type="ECO:0000256" key="8">
    <source>
        <dbReference type="ARBA" id="ARBA00022839"/>
    </source>
</evidence>
<dbReference type="GO" id="GO:0051539">
    <property type="term" value="F:4 iron, 4 sulfur cluster binding"/>
    <property type="evidence" value="ECO:0007669"/>
    <property type="project" value="UniProtKB-KW"/>
</dbReference>
<protein>
    <submittedName>
        <fullName evidence="17">Helicase-exonuclease AddAB subunit AddB</fullName>
    </submittedName>
</protein>
<dbReference type="Pfam" id="PF21445">
    <property type="entry name" value="ADDB_N"/>
    <property type="match status" value="1"/>
</dbReference>
<evidence type="ECO:0000256" key="2">
    <source>
        <dbReference type="ARBA" id="ARBA00022722"/>
    </source>
</evidence>
<reference evidence="17" key="1">
    <citation type="journal article" date="2022" name="Cell Host Microbe">
        <title>Colonization of the live biotherapeutic product VE303 and modulation of the microbiota and metabolites in healthy volunteers.</title>
        <authorList>
            <person name="Dsouza M."/>
            <person name="Menon R."/>
            <person name="Crossette E."/>
            <person name="Bhattarai S.K."/>
            <person name="Schneider J."/>
            <person name="Kim Y.G."/>
            <person name="Reddy S."/>
            <person name="Caballero S."/>
            <person name="Felix C."/>
            <person name="Cornacchione L."/>
            <person name="Hendrickson J."/>
            <person name="Watson A.R."/>
            <person name="Minot S.S."/>
            <person name="Greenfield N."/>
            <person name="Schopf L."/>
            <person name="Szabady R."/>
            <person name="Patarroyo J."/>
            <person name="Smith W."/>
            <person name="Harrison P."/>
            <person name="Kuijper E.J."/>
            <person name="Kelly C.P."/>
            <person name="Olle B."/>
            <person name="Bobilev D."/>
            <person name="Silber J.L."/>
            <person name="Bucci V."/>
            <person name="Roberts B."/>
            <person name="Faith J."/>
            <person name="Norman J.M."/>
        </authorList>
    </citation>
    <scope>NUCLEOTIDE SEQUENCE</scope>
    <source>
        <strain evidence="17">VE303-04</strain>
    </source>
</reference>
<dbReference type="PANTHER" id="PTHR30591">
    <property type="entry name" value="RECBCD ENZYME SUBUNIT RECC"/>
    <property type="match status" value="1"/>
</dbReference>
<dbReference type="GO" id="GO:0005524">
    <property type="term" value="F:ATP binding"/>
    <property type="evidence" value="ECO:0007669"/>
    <property type="project" value="UniProtKB-KW"/>
</dbReference>
<dbReference type="GO" id="GO:0000724">
    <property type="term" value="P:double-strand break repair via homologous recombination"/>
    <property type="evidence" value="ECO:0007669"/>
    <property type="project" value="InterPro"/>
</dbReference>
<dbReference type="RefSeq" id="WP_003498564.1">
    <property type="nucleotide sequence ID" value="NZ_BAABZD010000014.1"/>
</dbReference>
<comment type="caution">
    <text evidence="17">The sequence shown here is derived from an EMBL/GenBank/DDBJ whole genome shotgun (WGS) entry which is preliminary data.</text>
</comment>
<feature type="domain" description="PD-(D/E)XK endonuclease-like" evidence="15">
    <location>
        <begin position="769"/>
        <end position="1113"/>
    </location>
</feature>
<keyword evidence="6" id="KW-0378">Hydrolase</keyword>
<dbReference type="GO" id="GO:0046872">
    <property type="term" value="F:metal ion binding"/>
    <property type="evidence" value="ECO:0007669"/>
    <property type="project" value="UniProtKB-KW"/>
</dbReference>
<keyword evidence="3" id="KW-0479">Metal-binding</keyword>
<dbReference type="GeneID" id="57970371"/>
<evidence type="ECO:0000256" key="6">
    <source>
        <dbReference type="ARBA" id="ARBA00022801"/>
    </source>
</evidence>
<keyword evidence="9" id="KW-0067">ATP-binding</keyword>
<evidence type="ECO:0000259" key="15">
    <source>
        <dbReference type="Pfam" id="PF12705"/>
    </source>
</evidence>
<dbReference type="EMBL" id="JAINVB010000001">
    <property type="protein sequence ID" value="MCK0086442.1"/>
    <property type="molecule type" value="Genomic_DNA"/>
</dbReference>
<dbReference type="AlphaFoldDB" id="A0AAW5F5B6"/>
<dbReference type="PANTHER" id="PTHR30591:SF1">
    <property type="entry name" value="RECBCD ENZYME SUBUNIT RECC"/>
    <property type="match status" value="1"/>
</dbReference>
<evidence type="ECO:0000256" key="14">
    <source>
        <dbReference type="SAM" id="MobiDB-lite"/>
    </source>
</evidence>
<keyword evidence="1" id="KW-0004">4Fe-4S</keyword>
<keyword evidence="4" id="KW-0547">Nucleotide-binding</keyword>
<dbReference type="NCBIfam" id="TIGR02773">
    <property type="entry name" value="addB_Gpos"/>
    <property type="match status" value="1"/>
</dbReference>
<evidence type="ECO:0000313" key="18">
    <source>
        <dbReference type="EMBL" id="MDB2002081.1"/>
    </source>
</evidence>
<evidence type="ECO:0000256" key="4">
    <source>
        <dbReference type="ARBA" id="ARBA00022741"/>
    </source>
</evidence>
<evidence type="ECO:0000256" key="1">
    <source>
        <dbReference type="ARBA" id="ARBA00022485"/>
    </source>
</evidence>
<proteinExistence type="predicted"/>
<evidence type="ECO:0000256" key="9">
    <source>
        <dbReference type="ARBA" id="ARBA00022840"/>
    </source>
</evidence>
<dbReference type="EMBL" id="JAQLGM010000057">
    <property type="protein sequence ID" value="MDB2002081.1"/>
    <property type="molecule type" value="Genomic_DNA"/>
</dbReference>
<dbReference type="InterPro" id="IPR049035">
    <property type="entry name" value="ADDB_N"/>
</dbReference>
<dbReference type="Pfam" id="PF12705">
    <property type="entry name" value="PDDEXK_1"/>
    <property type="match status" value="1"/>
</dbReference>
<sequence length="1175" mass="134435">MSLQFIIGGSGSGKTRRLYNDLIEQAAGNPDGRYFAIVPEQFTMQTQKDIVTLHPCHGVMNIDIVSFERLAYRIFEELAVESLAVLDDMGKSMVLRKVAAGKKRELKLFGSHLDKIGFIGELKSMLSEFFQYGITAEVLEELVSEADKENWSAMLKQKLNDMVVLHRAFKKYTEDKKCIVKEEILEMLCRVLPDSELIRGSVVTLDGYTGFTPVQYRLLELLLQYCRRVVVTITMDPEENPYRESGPSHLFHMSKHTVCRLTDLAAQTGAGREEDILLLQYPAYRFKNSPELQFIEKELFRFRGRKYEESSGAPGVVLFQSDTPLKEVQMIAGEIERLIKQEKYRYRDIAVVTGALDDYSREIVRQFETNRIPAFIDYKKNIMGNPMVELLRAALEVMQKNFSYESMFRYLKTGLVTDKQEMLSRLENYALALGIRSFKRWDMAWEAVYRGAELINLEELNAFREEILTPLRPLKDVFGSRKSTVREKTEALVHFLEALHIEEKLQDYEAEFRETGEVSLEKEYSQVYGLVITLFDRITALLGDEAVGKKEYSDILDAGFEEIKVGLIPAVVDRVVVGDITRTRLSHIKVLFFAGVNDGIVPSASGRGGILTEAERRSLKSRQVELAPTAREEGFLQRLYLYLVMTKPSDRLYLSYAASSSDGKSLRPSGLIGQVLKMFPEKRVMRADEKQMAAWSLPLGKRRVIEGLKDYGSSRQDSRFMELFGFFLRSELYRDELRQLVEASFYTYEDRGIGRTAAKEIYSATLHGSVTRMEQYASCAYAHFLAYGLELSERPVYELAAADIGNLFHGSIDLYFKRMKEENRSFREISEEDRKKLVSECVSDVTKDYGNTIMSSSARNQYLERKVRRITDRTVWALTEQLKKGDFEPAGFEVTFSPADNLKAMKIPVSKEEAIHLKGRIDRIDLCEDGDLLYLKIIDYKTGKTKFDLMEAYYGLQLQLVVYMDAALEKEQRKHPDKKVVPAGIFYYNIADPMVERKKEMDEEETKQAILEQLRMNGLVNAKPEAVVHLDNRLDFSSSRGEDSSVIPVSVKNEEIAKKSSVAGEKRFEALGAFVNRKLKNMGREILDGRITVAPFKNGNRTACDFCPYHSVCGFDLKTDGYGYRRFDKLNPEDIWQEIDKYAPKDGGTNGDSRSGERRKTEDDSELDEGTESRN</sequence>
<evidence type="ECO:0000256" key="5">
    <source>
        <dbReference type="ARBA" id="ARBA00022763"/>
    </source>
</evidence>
<dbReference type="GO" id="GO:0004527">
    <property type="term" value="F:exonuclease activity"/>
    <property type="evidence" value="ECO:0007669"/>
    <property type="project" value="UniProtKB-KW"/>
</dbReference>
<feature type="domain" description="ATP-dependent helicase/deoxyribonuclease subunit B N-terminal" evidence="16">
    <location>
        <begin position="5"/>
        <end position="296"/>
    </location>
</feature>
<dbReference type="Proteomes" id="UP001203136">
    <property type="component" value="Unassembled WGS sequence"/>
</dbReference>
<dbReference type="GO" id="GO:0003677">
    <property type="term" value="F:DNA binding"/>
    <property type="evidence" value="ECO:0007669"/>
    <property type="project" value="UniProtKB-KW"/>
</dbReference>
<evidence type="ECO:0000313" key="17">
    <source>
        <dbReference type="EMBL" id="MCK0086442.1"/>
    </source>
</evidence>
<dbReference type="Proteomes" id="UP001300871">
    <property type="component" value="Unassembled WGS sequence"/>
</dbReference>
<dbReference type="InterPro" id="IPR038726">
    <property type="entry name" value="PDDEXK_AddAB-type"/>
</dbReference>
<accession>A0AAW5F5B6</accession>
<evidence type="ECO:0000256" key="12">
    <source>
        <dbReference type="ARBA" id="ARBA00023125"/>
    </source>
</evidence>
<keyword evidence="8" id="KW-0269">Exonuclease</keyword>
<keyword evidence="7 17" id="KW-0347">Helicase</keyword>
<keyword evidence="2" id="KW-0540">Nuclease</keyword>
<reference evidence="18" key="2">
    <citation type="submission" date="2023-01" db="EMBL/GenBank/DDBJ databases">
        <title>Human gut microbiome strain richness.</title>
        <authorList>
            <person name="Chen-Liaw A."/>
        </authorList>
    </citation>
    <scope>NUCLEOTIDE SEQUENCE</scope>
    <source>
        <strain evidence="18">B1_m1001713B170214d0_201011</strain>
    </source>
</reference>
<keyword evidence="13" id="KW-0234">DNA repair</keyword>
<feature type="region of interest" description="Disordered" evidence="14">
    <location>
        <begin position="1138"/>
        <end position="1175"/>
    </location>
</feature>
<keyword evidence="12" id="KW-0238">DNA-binding</keyword>
<organism evidence="17 19">
    <name type="scientific">Clostridium symbiosum</name>
    <name type="common">Bacteroides symbiosus</name>
    <dbReference type="NCBI Taxonomy" id="1512"/>
    <lineage>
        <taxon>Bacteria</taxon>
        <taxon>Bacillati</taxon>
        <taxon>Bacillota</taxon>
        <taxon>Clostridia</taxon>
        <taxon>Lachnospirales</taxon>
        <taxon>Lachnospiraceae</taxon>
        <taxon>Otoolea</taxon>
    </lineage>
</organism>
<evidence type="ECO:0000256" key="7">
    <source>
        <dbReference type="ARBA" id="ARBA00022806"/>
    </source>
</evidence>
<dbReference type="SUPFAM" id="SSF52540">
    <property type="entry name" value="P-loop containing nucleoside triphosphate hydrolases"/>
    <property type="match status" value="1"/>
</dbReference>
<dbReference type="InterPro" id="IPR027417">
    <property type="entry name" value="P-loop_NTPase"/>
</dbReference>
<evidence type="ECO:0000256" key="13">
    <source>
        <dbReference type="ARBA" id="ARBA00023204"/>
    </source>
</evidence>
<evidence type="ECO:0000313" key="19">
    <source>
        <dbReference type="Proteomes" id="UP001203136"/>
    </source>
</evidence>
<dbReference type="InterPro" id="IPR014140">
    <property type="entry name" value="DNA_helicase_suAddB"/>
</dbReference>
<feature type="compositionally biased region" description="Acidic residues" evidence="14">
    <location>
        <begin position="1163"/>
        <end position="1175"/>
    </location>
</feature>
<evidence type="ECO:0000256" key="11">
    <source>
        <dbReference type="ARBA" id="ARBA00023014"/>
    </source>
</evidence>
<dbReference type="GO" id="GO:0004386">
    <property type="term" value="F:helicase activity"/>
    <property type="evidence" value="ECO:0007669"/>
    <property type="project" value="UniProtKB-KW"/>
</dbReference>
<keyword evidence="11" id="KW-0411">Iron-sulfur</keyword>
<keyword evidence="10" id="KW-0408">Iron</keyword>